<dbReference type="EC" id="4.1.3.27" evidence="1"/>
<dbReference type="InterPro" id="IPR019999">
    <property type="entry name" value="Anth_synth_I-like"/>
</dbReference>
<feature type="domain" description="Glutamine amidotransferase" evidence="5">
    <location>
        <begin position="425"/>
        <end position="596"/>
    </location>
</feature>
<keyword evidence="8" id="KW-1185">Reference proteome</keyword>
<dbReference type="Gene3D" id="3.60.120.10">
    <property type="entry name" value="Anthranilate synthase"/>
    <property type="match status" value="1"/>
</dbReference>
<dbReference type="PANTHER" id="PTHR11236:SF49">
    <property type="entry name" value="ANTHRANILATE SYNTHASE COMPONENT 1"/>
    <property type="match status" value="1"/>
</dbReference>
<dbReference type="InterPro" id="IPR029062">
    <property type="entry name" value="Class_I_gatase-like"/>
</dbReference>
<accession>A0ABX0Y2M9</accession>
<protein>
    <recommendedName>
        <fullName evidence="1">anthranilate synthase</fullName>
        <ecNumber evidence="1">4.1.3.27</ecNumber>
    </recommendedName>
</protein>
<proteinExistence type="predicted"/>
<evidence type="ECO:0000256" key="4">
    <source>
        <dbReference type="ARBA" id="ARBA00047683"/>
    </source>
</evidence>
<dbReference type="EMBL" id="JAATVY010000014">
    <property type="protein sequence ID" value="NJC71830.1"/>
    <property type="molecule type" value="Genomic_DNA"/>
</dbReference>
<dbReference type="PRINTS" id="PR00097">
    <property type="entry name" value="ANTSNTHASEII"/>
</dbReference>
<dbReference type="InterPro" id="IPR017926">
    <property type="entry name" value="GATASE"/>
</dbReference>
<dbReference type="PANTHER" id="PTHR11236">
    <property type="entry name" value="AMINOBENZOATE/ANTHRANILATE SYNTHASE"/>
    <property type="match status" value="1"/>
</dbReference>
<dbReference type="PROSITE" id="PS51273">
    <property type="entry name" value="GATASE_TYPE_1"/>
    <property type="match status" value="1"/>
</dbReference>
<dbReference type="PRINTS" id="PR00096">
    <property type="entry name" value="GATASE"/>
</dbReference>
<evidence type="ECO:0000259" key="6">
    <source>
        <dbReference type="Pfam" id="PF00425"/>
    </source>
</evidence>
<gene>
    <name evidence="7" type="ORF">HC031_19200</name>
</gene>
<keyword evidence="3" id="KW-0456">Lyase</keyword>
<name>A0ABX0Y2M9_9ACTN</name>
<feature type="domain" description="Chorismate-utilising enzyme C-terminal" evidence="6">
    <location>
        <begin position="106"/>
        <end position="364"/>
    </location>
</feature>
<dbReference type="InterPro" id="IPR015890">
    <property type="entry name" value="Chorismate_C"/>
</dbReference>
<sequence>MEIPAGPFALLRREGREHVEVLTGTVGTAPSLAALPLRPSLVGPDLLAVVPYRQVRERGFEAVDDGAPLSYLRVDGCAEVPTDEVLAALPAAPPRVRGGAFDVPDNAYAQMVEDVLRDEIGRGEGSNFVIHRVYEASVDGDPLTAALAAFARLLRDERGAYWTFLVHTGTRTFVGASPERHVSVDDGLVMMNPISGTYRHPAGGPDRDGLLAFLADRKEIDELYMVLDEELKMMATVADVGGQVVGPYLKQMAHLTHTEYLLVGRGSLDARQVLRETMFAPTVVGSPIENACRVIARHERRGRDYYGGVLALIGQDSAGRQTLDAPILIRTAVISAAGSLRVPVGATLVRHSTPAHEVAETYAKAAGVMAALGLRGSGGGSSPALLVADDDVRAALERRNGTLARFWLEARSSVLSPVFAGRRVLVVDAEDTFTGMLAHQLRALGFAVTLRSYREDFDCEGFDLVVVGPGPGDPGDLGDPKIARLREIVDQLLEARQPMLAICLGHQILAGALGLPLHRKDTPYQGMQREIDFFGRAERVGFYSTYTALYSPLAGVEVSHDPLSGEVHALRGASFAGVQFHPESVLTEHGIDLLRELVGPLVYAGRQARP</sequence>
<dbReference type="InterPro" id="IPR005801">
    <property type="entry name" value="ADC_synthase"/>
</dbReference>
<comment type="caution">
    <text evidence="7">The sequence shown here is derived from an EMBL/GenBank/DDBJ whole genome shotgun (WGS) entry which is preliminary data.</text>
</comment>
<dbReference type="SUPFAM" id="SSF56322">
    <property type="entry name" value="ADC synthase"/>
    <property type="match status" value="1"/>
</dbReference>
<evidence type="ECO:0000259" key="5">
    <source>
        <dbReference type="Pfam" id="PF00117"/>
    </source>
</evidence>
<evidence type="ECO:0000313" key="8">
    <source>
        <dbReference type="Proteomes" id="UP000722989"/>
    </source>
</evidence>
<organism evidence="7 8">
    <name type="scientific">Planosporangium thailandense</name>
    <dbReference type="NCBI Taxonomy" id="765197"/>
    <lineage>
        <taxon>Bacteria</taxon>
        <taxon>Bacillati</taxon>
        <taxon>Actinomycetota</taxon>
        <taxon>Actinomycetes</taxon>
        <taxon>Micromonosporales</taxon>
        <taxon>Micromonosporaceae</taxon>
        <taxon>Planosporangium</taxon>
    </lineage>
</organism>
<dbReference type="Pfam" id="PF00425">
    <property type="entry name" value="Chorismate_bind"/>
    <property type="match status" value="1"/>
</dbReference>
<dbReference type="InterPro" id="IPR006221">
    <property type="entry name" value="TrpG/PapA_dom"/>
</dbReference>
<keyword evidence="2" id="KW-0315">Glutamine amidotransferase</keyword>
<evidence type="ECO:0000313" key="7">
    <source>
        <dbReference type="EMBL" id="NJC71830.1"/>
    </source>
</evidence>
<reference evidence="7 8" key="1">
    <citation type="submission" date="2020-03" db="EMBL/GenBank/DDBJ databases">
        <title>WGS of the type strain of Planosporangium spp.</title>
        <authorList>
            <person name="Thawai C."/>
        </authorList>
    </citation>
    <scope>NUCLEOTIDE SEQUENCE [LARGE SCALE GENOMIC DNA]</scope>
    <source>
        <strain evidence="7 8">TBRC 5610</strain>
    </source>
</reference>
<dbReference type="CDD" id="cd01743">
    <property type="entry name" value="GATase1_Anthranilate_Synthase"/>
    <property type="match status" value="1"/>
</dbReference>
<dbReference type="RefSeq" id="WP_167926740.1">
    <property type="nucleotide sequence ID" value="NZ_JAATVY010000014.1"/>
</dbReference>
<comment type="catalytic activity">
    <reaction evidence="4">
        <text>chorismate + L-glutamine = anthranilate + pyruvate + L-glutamate + H(+)</text>
        <dbReference type="Rhea" id="RHEA:21732"/>
        <dbReference type="ChEBI" id="CHEBI:15361"/>
        <dbReference type="ChEBI" id="CHEBI:15378"/>
        <dbReference type="ChEBI" id="CHEBI:16567"/>
        <dbReference type="ChEBI" id="CHEBI:29748"/>
        <dbReference type="ChEBI" id="CHEBI:29985"/>
        <dbReference type="ChEBI" id="CHEBI:58359"/>
        <dbReference type="EC" id="4.1.3.27"/>
    </reaction>
</comment>
<dbReference type="Pfam" id="PF00117">
    <property type="entry name" value="GATase"/>
    <property type="match status" value="1"/>
</dbReference>
<dbReference type="Gene3D" id="3.40.50.880">
    <property type="match status" value="1"/>
</dbReference>
<evidence type="ECO:0000256" key="3">
    <source>
        <dbReference type="ARBA" id="ARBA00023239"/>
    </source>
</evidence>
<dbReference type="Proteomes" id="UP000722989">
    <property type="component" value="Unassembled WGS sequence"/>
</dbReference>
<evidence type="ECO:0000256" key="2">
    <source>
        <dbReference type="ARBA" id="ARBA00022962"/>
    </source>
</evidence>
<dbReference type="SUPFAM" id="SSF52317">
    <property type="entry name" value="Class I glutamine amidotransferase-like"/>
    <property type="match status" value="1"/>
</dbReference>
<evidence type="ECO:0000256" key="1">
    <source>
        <dbReference type="ARBA" id="ARBA00012266"/>
    </source>
</evidence>